<comment type="catalytic activity">
    <reaction evidence="16">
        <text>Ni(2+)(out) + ATP + H2O = Ni(2+)(in) + ADP + phosphate + H(+)</text>
        <dbReference type="Rhea" id="RHEA:15557"/>
        <dbReference type="ChEBI" id="CHEBI:15377"/>
        <dbReference type="ChEBI" id="CHEBI:15378"/>
        <dbReference type="ChEBI" id="CHEBI:30616"/>
        <dbReference type="ChEBI" id="CHEBI:43474"/>
        <dbReference type="ChEBI" id="CHEBI:49786"/>
        <dbReference type="ChEBI" id="CHEBI:456216"/>
        <dbReference type="EC" id="7.2.2.11"/>
    </reaction>
    <physiologicalReaction direction="left-to-right" evidence="16">
        <dbReference type="Rhea" id="RHEA:15558"/>
    </physiologicalReaction>
</comment>
<dbReference type="GO" id="GO:0015413">
    <property type="term" value="F:ABC-type nickel transporter activity"/>
    <property type="evidence" value="ECO:0007669"/>
    <property type="project" value="UniProtKB-EC"/>
</dbReference>
<dbReference type="EMBL" id="AP021876">
    <property type="protein sequence ID" value="BBO82329.1"/>
    <property type="molecule type" value="Genomic_DNA"/>
</dbReference>
<keyword evidence="12 17" id="KW-0472">Membrane</keyword>
<dbReference type="EC" id="7.2.2.11" evidence="14"/>
<evidence type="ECO:0000256" key="7">
    <source>
        <dbReference type="ARBA" id="ARBA00022741"/>
    </source>
</evidence>
<keyword evidence="9" id="KW-1278">Translocase</keyword>
<dbReference type="Pfam" id="PF00528">
    <property type="entry name" value="BPD_transp_1"/>
    <property type="match status" value="1"/>
</dbReference>
<feature type="transmembrane region" description="Helical" evidence="17">
    <location>
        <begin position="184"/>
        <end position="208"/>
    </location>
</feature>
<dbReference type="RefSeq" id="WP_155322816.1">
    <property type="nucleotide sequence ID" value="NZ_AP021876.1"/>
</dbReference>
<dbReference type="KEGG" id="dov:DSCO28_28950"/>
<dbReference type="SUPFAM" id="SSF161098">
    <property type="entry name" value="MetI-like"/>
    <property type="match status" value="1"/>
</dbReference>
<evidence type="ECO:0000256" key="16">
    <source>
        <dbReference type="ARBA" id="ARBA00048610"/>
    </source>
</evidence>
<keyword evidence="7" id="KW-0547">Nucleotide-binding</keyword>
<feature type="transmembrane region" description="Helical" evidence="17">
    <location>
        <begin position="233"/>
        <end position="254"/>
    </location>
</feature>
<dbReference type="InterPro" id="IPR003593">
    <property type="entry name" value="AAA+_ATPase"/>
</dbReference>
<dbReference type="InterPro" id="IPR013563">
    <property type="entry name" value="Oligopep_ABC_C"/>
</dbReference>
<evidence type="ECO:0000313" key="20">
    <source>
        <dbReference type="EMBL" id="BBO82329.1"/>
    </source>
</evidence>
<evidence type="ECO:0000256" key="17">
    <source>
        <dbReference type="RuleBase" id="RU363032"/>
    </source>
</evidence>
<evidence type="ECO:0000256" key="2">
    <source>
        <dbReference type="ARBA" id="ARBA00004651"/>
    </source>
</evidence>
<feature type="transmembrane region" description="Helical" evidence="17">
    <location>
        <begin position="68"/>
        <end position="91"/>
    </location>
</feature>
<protein>
    <recommendedName>
        <fullName evidence="15">Nickel import system ATP-binding protein NikD</fullName>
        <ecNumber evidence="14">7.2.2.11</ecNumber>
    </recommendedName>
</protein>
<feature type="transmembrane region" description="Helical" evidence="17">
    <location>
        <begin position="103"/>
        <end position="123"/>
    </location>
</feature>
<dbReference type="PANTHER" id="PTHR43297:SF13">
    <property type="entry name" value="NICKEL ABC TRANSPORTER, ATP-BINDING PROTEIN"/>
    <property type="match status" value="1"/>
</dbReference>
<gene>
    <name evidence="20" type="ORF">DSCO28_28950</name>
</gene>
<dbReference type="InterPro" id="IPR000515">
    <property type="entry name" value="MetI-like"/>
</dbReference>
<evidence type="ECO:0000256" key="14">
    <source>
        <dbReference type="ARBA" id="ARBA00039098"/>
    </source>
</evidence>
<keyword evidence="10 17" id="KW-1133">Transmembrane helix</keyword>
<feature type="domain" description="ABC transporter" evidence="18">
    <location>
        <begin position="293"/>
        <end position="540"/>
    </location>
</feature>
<keyword evidence="4 17" id="KW-0813">Transport</keyword>
<dbReference type="GO" id="GO:0005524">
    <property type="term" value="F:ATP binding"/>
    <property type="evidence" value="ECO:0007669"/>
    <property type="project" value="UniProtKB-KW"/>
</dbReference>
<dbReference type="Proteomes" id="UP000425960">
    <property type="component" value="Chromosome"/>
</dbReference>
<evidence type="ECO:0000259" key="19">
    <source>
        <dbReference type="PROSITE" id="PS50928"/>
    </source>
</evidence>
<dbReference type="CDD" id="cd06261">
    <property type="entry name" value="TM_PBP2"/>
    <property type="match status" value="1"/>
</dbReference>
<dbReference type="InterPro" id="IPR035906">
    <property type="entry name" value="MetI-like_sf"/>
</dbReference>
<evidence type="ECO:0000256" key="15">
    <source>
        <dbReference type="ARBA" id="ARBA00044143"/>
    </source>
</evidence>
<keyword evidence="8 20" id="KW-0067">ATP-binding</keyword>
<dbReference type="NCBIfam" id="TIGR01727">
    <property type="entry name" value="oligo_HPY"/>
    <property type="match status" value="1"/>
</dbReference>
<dbReference type="PANTHER" id="PTHR43297">
    <property type="entry name" value="OLIGOPEPTIDE TRANSPORT ATP-BINDING PROTEIN APPD"/>
    <property type="match status" value="1"/>
</dbReference>
<dbReference type="Gene3D" id="1.10.3720.10">
    <property type="entry name" value="MetI-like"/>
    <property type="match status" value="1"/>
</dbReference>
<dbReference type="Pfam" id="PF00005">
    <property type="entry name" value="ABC_tran"/>
    <property type="match status" value="1"/>
</dbReference>
<dbReference type="GO" id="GO:0015833">
    <property type="term" value="P:peptide transport"/>
    <property type="evidence" value="ECO:0007669"/>
    <property type="project" value="InterPro"/>
</dbReference>
<evidence type="ECO:0000256" key="10">
    <source>
        <dbReference type="ARBA" id="ARBA00022989"/>
    </source>
</evidence>
<comment type="subunit">
    <text evidence="13">The complex is composed of two ATP-binding proteins (NikD and NikE), two transmembrane proteins (NikB and NikC) and a solute-binding protein (NikA).</text>
</comment>
<dbReference type="InterPro" id="IPR050388">
    <property type="entry name" value="ABC_Ni/Peptide_Import"/>
</dbReference>
<feature type="domain" description="ABC transmembrane type-1" evidence="19">
    <location>
        <begin position="64"/>
        <end position="259"/>
    </location>
</feature>
<sequence>MRKDMAMARLAGGLFALAVTAGIYFAWRIDAPPIHAPYRPPGPSHVLGTDSSGRDLLTMAVRSSGTSMALGLGAALVATALGALVGCVAGYRRSMVGEMLMRLTDMVLLVPMLPLVIVLAAYLGPGVRNVFLVIALTAWPATARVIHARVLAIREQLYIVNARSMGGTTIYLIRSHILPNCADLLLAKMALTVAGAMLAEAGIGFLGLGDPLNPSWGSMLHDAFAGAALLNGAWWWILPPLAGISFSVMAFYMIGHFITERVPISGPAGLPHPTGSPAKQVVSDDNHPPWPLLSMENLTIAFPDATNRIQPVVDQLNLTVGAGEKIAIVGATGSGKSLLLLSLLGLLPPKARIRGCVRITGEDIATMDPSRLCVHRGVTAAYVPQGSGGALNPVLGVLDQVAERARIHRGLDRDAARRLAMEELRKVGLPAVARRFRTYPHHLSGGMRQRVLLAMALVGKPRLLLADEPTKGLDPEARDAMASLFKELTAETILVVTHDLDFARVVGGSIVVMLDGVVVESAPAADFFQAPLHPYSCALIAAQPSRGMHINKRRGGSAMPEIHKAACPYRALCPQTDERCRRFPPLEAMGGRRIRCWQHAR</sequence>
<dbReference type="InterPro" id="IPR017871">
    <property type="entry name" value="ABC_transporter-like_CS"/>
</dbReference>
<comment type="similarity">
    <text evidence="3">Belongs to the ABC transporter superfamily.</text>
</comment>
<name>A0A5K7ZQA1_9BACT</name>
<comment type="similarity">
    <text evidence="17">Belongs to the binding-protein-dependent transport system permease family.</text>
</comment>
<reference evidence="20 21" key="1">
    <citation type="submission" date="2019-11" db="EMBL/GenBank/DDBJ databases">
        <title>Comparative genomics of hydrocarbon-degrading Desulfosarcina strains.</title>
        <authorList>
            <person name="Watanabe M."/>
            <person name="Kojima H."/>
            <person name="Fukui M."/>
        </authorList>
    </citation>
    <scope>NUCLEOTIDE SEQUENCE [LARGE SCALE GENOMIC DNA]</scope>
    <source>
        <strain evidence="20 21">28bB2T</strain>
    </source>
</reference>
<keyword evidence="11" id="KW-0406">Ion transport</keyword>
<evidence type="ECO:0000256" key="3">
    <source>
        <dbReference type="ARBA" id="ARBA00005417"/>
    </source>
</evidence>
<evidence type="ECO:0000256" key="4">
    <source>
        <dbReference type="ARBA" id="ARBA00022448"/>
    </source>
</evidence>
<dbReference type="InterPro" id="IPR027417">
    <property type="entry name" value="P-loop_NTPase"/>
</dbReference>
<evidence type="ECO:0000259" key="18">
    <source>
        <dbReference type="PROSITE" id="PS50893"/>
    </source>
</evidence>
<accession>A0A5K7ZQA1</accession>
<evidence type="ECO:0000256" key="13">
    <source>
        <dbReference type="ARBA" id="ARBA00038669"/>
    </source>
</evidence>
<dbReference type="SMART" id="SM00382">
    <property type="entry name" value="AAA"/>
    <property type="match status" value="1"/>
</dbReference>
<keyword evidence="5" id="KW-1003">Cell membrane</keyword>
<dbReference type="InterPro" id="IPR003439">
    <property type="entry name" value="ABC_transporter-like_ATP-bd"/>
</dbReference>
<evidence type="ECO:0000256" key="1">
    <source>
        <dbReference type="ARBA" id="ARBA00004417"/>
    </source>
</evidence>
<dbReference type="GO" id="GO:0016887">
    <property type="term" value="F:ATP hydrolysis activity"/>
    <property type="evidence" value="ECO:0007669"/>
    <property type="project" value="InterPro"/>
</dbReference>
<keyword evidence="6 17" id="KW-0812">Transmembrane</keyword>
<dbReference type="PROSITE" id="PS00211">
    <property type="entry name" value="ABC_TRANSPORTER_1"/>
    <property type="match status" value="1"/>
</dbReference>
<dbReference type="GO" id="GO:0005886">
    <property type="term" value="C:plasma membrane"/>
    <property type="evidence" value="ECO:0007669"/>
    <property type="project" value="UniProtKB-SubCell"/>
</dbReference>
<proteinExistence type="inferred from homology"/>
<feature type="transmembrane region" description="Helical" evidence="17">
    <location>
        <begin position="129"/>
        <end position="146"/>
    </location>
</feature>
<evidence type="ECO:0000256" key="5">
    <source>
        <dbReference type="ARBA" id="ARBA00022475"/>
    </source>
</evidence>
<dbReference type="AlphaFoldDB" id="A0A5K7ZQA1"/>
<comment type="subcellular location">
    <subcellularLocation>
        <location evidence="1">Cell inner membrane</location>
        <topology evidence="1">Peripheral membrane protein</topology>
    </subcellularLocation>
    <subcellularLocation>
        <location evidence="2 17">Cell membrane</location>
        <topology evidence="2 17">Multi-pass membrane protein</topology>
    </subcellularLocation>
</comment>
<dbReference type="SUPFAM" id="SSF52540">
    <property type="entry name" value="P-loop containing nucleoside triphosphate hydrolases"/>
    <property type="match status" value="1"/>
</dbReference>
<dbReference type="Gene3D" id="3.40.50.300">
    <property type="entry name" value="P-loop containing nucleotide triphosphate hydrolases"/>
    <property type="match status" value="1"/>
</dbReference>
<dbReference type="Pfam" id="PF08352">
    <property type="entry name" value="oligo_HPY"/>
    <property type="match status" value="1"/>
</dbReference>
<evidence type="ECO:0000313" key="21">
    <source>
        <dbReference type="Proteomes" id="UP000425960"/>
    </source>
</evidence>
<evidence type="ECO:0000256" key="11">
    <source>
        <dbReference type="ARBA" id="ARBA00023065"/>
    </source>
</evidence>
<evidence type="ECO:0000256" key="9">
    <source>
        <dbReference type="ARBA" id="ARBA00022967"/>
    </source>
</evidence>
<dbReference type="PROSITE" id="PS50893">
    <property type="entry name" value="ABC_TRANSPORTER_2"/>
    <property type="match status" value="1"/>
</dbReference>
<evidence type="ECO:0000256" key="6">
    <source>
        <dbReference type="ARBA" id="ARBA00022692"/>
    </source>
</evidence>
<evidence type="ECO:0000256" key="12">
    <source>
        <dbReference type="ARBA" id="ARBA00023136"/>
    </source>
</evidence>
<dbReference type="PROSITE" id="PS50928">
    <property type="entry name" value="ABC_TM1"/>
    <property type="match status" value="1"/>
</dbReference>
<organism evidence="20 21">
    <name type="scientific">Desulfosarcina ovata subsp. sediminis</name>
    <dbReference type="NCBI Taxonomy" id="885957"/>
    <lineage>
        <taxon>Bacteria</taxon>
        <taxon>Pseudomonadati</taxon>
        <taxon>Thermodesulfobacteriota</taxon>
        <taxon>Desulfobacteria</taxon>
        <taxon>Desulfobacterales</taxon>
        <taxon>Desulfosarcinaceae</taxon>
        <taxon>Desulfosarcina</taxon>
    </lineage>
</organism>
<evidence type="ECO:0000256" key="8">
    <source>
        <dbReference type="ARBA" id="ARBA00022840"/>
    </source>
</evidence>